<proteinExistence type="predicted"/>
<feature type="compositionally biased region" description="Low complexity" evidence="1">
    <location>
        <begin position="105"/>
        <end position="114"/>
    </location>
</feature>
<feature type="region of interest" description="Disordered" evidence="1">
    <location>
        <begin position="131"/>
        <end position="161"/>
    </location>
</feature>
<evidence type="ECO:0000313" key="3">
    <source>
        <dbReference type="Proteomes" id="UP001176941"/>
    </source>
</evidence>
<accession>A0ABN8ZK49</accession>
<evidence type="ECO:0000313" key="2">
    <source>
        <dbReference type="EMBL" id="CAI9173863.1"/>
    </source>
</evidence>
<dbReference type="EMBL" id="OX460345">
    <property type="protein sequence ID" value="CAI9173863.1"/>
    <property type="molecule type" value="Genomic_DNA"/>
</dbReference>
<protein>
    <submittedName>
        <fullName evidence="2">Uncharacterized protein</fullName>
    </submittedName>
</protein>
<feature type="region of interest" description="Disordered" evidence="1">
    <location>
        <begin position="68"/>
        <end position="114"/>
    </location>
</feature>
<dbReference type="Proteomes" id="UP001176941">
    <property type="component" value="Chromosome 34"/>
</dbReference>
<name>A0ABN8ZK49_RANTA</name>
<evidence type="ECO:0000256" key="1">
    <source>
        <dbReference type="SAM" id="MobiDB-lite"/>
    </source>
</evidence>
<reference evidence="2" key="1">
    <citation type="submission" date="2023-04" db="EMBL/GenBank/DDBJ databases">
        <authorList>
            <consortium name="ELIXIR-Norway"/>
        </authorList>
    </citation>
    <scope>NUCLEOTIDE SEQUENCE [LARGE SCALE GENOMIC DNA]</scope>
</reference>
<organism evidence="2 3">
    <name type="scientific">Rangifer tarandus platyrhynchus</name>
    <name type="common">Svalbard reindeer</name>
    <dbReference type="NCBI Taxonomy" id="3082113"/>
    <lineage>
        <taxon>Eukaryota</taxon>
        <taxon>Metazoa</taxon>
        <taxon>Chordata</taxon>
        <taxon>Craniata</taxon>
        <taxon>Vertebrata</taxon>
        <taxon>Euteleostomi</taxon>
        <taxon>Mammalia</taxon>
        <taxon>Eutheria</taxon>
        <taxon>Laurasiatheria</taxon>
        <taxon>Artiodactyla</taxon>
        <taxon>Ruminantia</taxon>
        <taxon>Pecora</taxon>
        <taxon>Cervidae</taxon>
        <taxon>Odocoileinae</taxon>
        <taxon>Rangifer</taxon>
    </lineage>
</organism>
<sequence>MSTPSSSLLKWAGAAFTLHIITVAGVTPGSRRRLSEGLVPRGGSSQGLITPFLCVNVQLCHDGPRALGHPHPQKCVWREEPPPPPAPLLTERRAGSDGGSEGDGSDASDAGLTAGSLQASVDLWSSCPAREAAGSTRHPVCSGLGTRSADAVQEGGPGEAQ</sequence>
<gene>
    <name evidence="2" type="ORF">MRATA1EN1_LOCUS22825</name>
</gene>
<keyword evidence="3" id="KW-1185">Reference proteome</keyword>